<evidence type="ECO:0000313" key="2">
    <source>
        <dbReference type="Proteomes" id="UP001184833"/>
    </source>
</evidence>
<reference evidence="1" key="1">
    <citation type="submission" date="2023-07" db="EMBL/GenBank/DDBJ databases">
        <title>Sorghum-associated microbial communities from plants grown in Nebraska, USA.</title>
        <authorList>
            <person name="Schachtman D."/>
        </authorList>
    </citation>
    <scope>NUCLEOTIDE SEQUENCE</scope>
    <source>
        <strain evidence="1">DS2329</strain>
    </source>
</reference>
<name>A0ACC6J6Q4_9FLAO</name>
<protein>
    <submittedName>
        <fullName evidence="1">Uncharacterized protein</fullName>
    </submittedName>
</protein>
<gene>
    <name evidence="1" type="ORF">J2786_001829</name>
</gene>
<organism evidence="1 2">
    <name type="scientific">Chryseobacterium vietnamense</name>
    <dbReference type="NCBI Taxonomy" id="866785"/>
    <lineage>
        <taxon>Bacteria</taxon>
        <taxon>Pseudomonadati</taxon>
        <taxon>Bacteroidota</taxon>
        <taxon>Flavobacteriia</taxon>
        <taxon>Flavobacteriales</taxon>
        <taxon>Weeksellaceae</taxon>
        <taxon>Chryseobacterium group</taxon>
        <taxon>Chryseobacterium</taxon>
    </lineage>
</organism>
<dbReference type="EMBL" id="JAVDQX010000001">
    <property type="protein sequence ID" value="MDR6458736.1"/>
    <property type="molecule type" value="Genomic_DNA"/>
</dbReference>
<keyword evidence="2" id="KW-1185">Reference proteome</keyword>
<accession>A0ACC6J6Q4</accession>
<evidence type="ECO:0000313" key="1">
    <source>
        <dbReference type="EMBL" id="MDR6458736.1"/>
    </source>
</evidence>
<sequence length="95" mass="11422">MNKNIRFRPFFRNWQVKKNIILVKKKEWDLLEIVNPIFYLTKIHIAQTAKLKFMKSAELLRKLSAGLLIPEDIPKIMKEKTKMPVFIFLYQISED</sequence>
<proteinExistence type="predicted"/>
<comment type="caution">
    <text evidence="1">The sequence shown here is derived from an EMBL/GenBank/DDBJ whole genome shotgun (WGS) entry which is preliminary data.</text>
</comment>
<dbReference type="Proteomes" id="UP001184833">
    <property type="component" value="Unassembled WGS sequence"/>
</dbReference>